<comment type="subcellular location">
    <subcellularLocation>
        <location evidence="1 10">Cell membrane</location>
        <topology evidence="1 10">Lipid-anchor</topology>
        <topology evidence="1 10">GPI-anchor</topology>
    </subcellularLocation>
</comment>
<protein>
    <recommendedName>
        <fullName evidence="10">1,3-beta-glucanosyltransferase</fullName>
        <ecNumber evidence="10">2.4.1.-</ecNumber>
    </recommendedName>
</protein>
<evidence type="ECO:0000256" key="1">
    <source>
        <dbReference type="ARBA" id="ARBA00004609"/>
    </source>
</evidence>
<reference evidence="13" key="1">
    <citation type="journal article" date="2017" name="Genome Biol.">
        <title>Comparative genomics reveals high biological diversity and specific adaptations in the industrially and medically important fungal genus Aspergillus.</title>
        <authorList>
            <person name="de Vries R.P."/>
            <person name="Riley R."/>
            <person name="Wiebenga A."/>
            <person name="Aguilar-Osorio G."/>
            <person name="Amillis S."/>
            <person name="Uchima C.A."/>
            <person name="Anderluh G."/>
            <person name="Asadollahi M."/>
            <person name="Askin M."/>
            <person name="Barry K."/>
            <person name="Battaglia E."/>
            <person name="Bayram O."/>
            <person name="Benocci T."/>
            <person name="Braus-Stromeyer S.A."/>
            <person name="Caldana C."/>
            <person name="Canovas D."/>
            <person name="Cerqueira G.C."/>
            <person name="Chen F."/>
            <person name="Chen W."/>
            <person name="Choi C."/>
            <person name="Clum A."/>
            <person name="Dos Santos R.A."/>
            <person name="Damasio A.R."/>
            <person name="Diallinas G."/>
            <person name="Emri T."/>
            <person name="Fekete E."/>
            <person name="Flipphi M."/>
            <person name="Freyberg S."/>
            <person name="Gallo A."/>
            <person name="Gournas C."/>
            <person name="Habgood R."/>
            <person name="Hainaut M."/>
            <person name="Harispe M.L."/>
            <person name="Henrissat B."/>
            <person name="Hilden K.S."/>
            <person name="Hope R."/>
            <person name="Hossain A."/>
            <person name="Karabika E."/>
            <person name="Karaffa L."/>
            <person name="Karanyi Z."/>
            <person name="Krasevec N."/>
            <person name="Kuo A."/>
            <person name="Kusch H."/>
            <person name="LaButti K."/>
            <person name="Lagendijk E.L."/>
            <person name="Lapidus A."/>
            <person name="Levasseur A."/>
            <person name="Lindquist E."/>
            <person name="Lipzen A."/>
            <person name="Logrieco A.F."/>
            <person name="MacCabe A."/>
            <person name="Maekelae M.R."/>
            <person name="Malavazi I."/>
            <person name="Melin P."/>
            <person name="Meyer V."/>
            <person name="Mielnichuk N."/>
            <person name="Miskei M."/>
            <person name="Molnar A.P."/>
            <person name="Mule G."/>
            <person name="Ngan C.Y."/>
            <person name="Orejas M."/>
            <person name="Orosz E."/>
            <person name="Ouedraogo J.P."/>
            <person name="Overkamp K.M."/>
            <person name="Park H.-S."/>
            <person name="Perrone G."/>
            <person name="Piumi F."/>
            <person name="Punt P.J."/>
            <person name="Ram A.F."/>
            <person name="Ramon A."/>
            <person name="Rauscher S."/>
            <person name="Record E."/>
            <person name="Riano-Pachon D.M."/>
            <person name="Robert V."/>
            <person name="Roehrig J."/>
            <person name="Ruller R."/>
            <person name="Salamov A."/>
            <person name="Salih N.S."/>
            <person name="Samson R.A."/>
            <person name="Sandor E."/>
            <person name="Sanguinetti M."/>
            <person name="Schuetze T."/>
            <person name="Sepcic K."/>
            <person name="Shelest E."/>
            <person name="Sherlock G."/>
            <person name="Sophianopoulou V."/>
            <person name="Squina F.M."/>
            <person name="Sun H."/>
            <person name="Susca A."/>
            <person name="Todd R.B."/>
            <person name="Tsang A."/>
            <person name="Unkles S.E."/>
            <person name="van de Wiele N."/>
            <person name="van Rossen-Uffink D."/>
            <person name="Oliveira J.V."/>
            <person name="Vesth T.C."/>
            <person name="Visser J."/>
            <person name="Yu J.-H."/>
            <person name="Zhou M."/>
            <person name="Andersen M.R."/>
            <person name="Archer D.B."/>
            <person name="Baker S.E."/>
            <person name="Benoit I."/>
            <person name="Brakhage A.A."/>
            <person name="Braus G.H."/>
            <person name="Fischer R."/>
            <person name="Frisvad J.C."/>
            <person name="Goldman G.H."/>
            <person name="Houbraken J."/>
            <person name="Oakley B."/>
            <person name="Pocsi I."/>
            <person name="Scazzocchio C."/>
            <person name="Seiboth B."/>
            <person name="vanKuyk P.A."/>
            <person name="Wortman J."/>
            <person name="Dyer P.S."/>
            <person name="Grigoriev I.V."/>
        </authorList>
    </citation>
    <scope>NUCLEOTIDE SEQUENCE [LARGE SCALE GENOMIC DNA]</scope>
    <source>
        <strain evidence="13">CBS 506.65</strain>
    </source>
</reference>
<keyword evidence="3 10" id="KW-0336">GPI-anchor</keyword>
<dbReference type="FunFam" id="3.20.20.80:FF:000032">
    <property type="entry name" value="1,3-beta-glucanosyltransferase"/>
    <property type="match status" value="1"/>
</dbReference>
<evidence type="ECO:0000256" key="6">
    <source>
        <dbReference type="ARBA" id="ARBA00023136"/>
    </source>
</evidence>
<dbReference type="AlphaFoldDB" id="A0A1L9SD74"/>
<keyword evidence="7" id="KW-0325">Glycoprotein</keyword>
<evidence type="ECO:0000256" key="8">
    <source>
        <dbReference type="ARBA" id="ARBA00023288"/>
    </source>
</evidence>
<feature type="compositionally biased region" description="Low complexity" evidence="11">
    <location>
        <begin position="432"/>
        <end position="462"/>
    </location>
</feature>
<dbReference type="PANTHER" id="PTHR31468">
    <property type="entry name" value="1,3-BETA-GLUCANOSYLTRANSFERASE GAS1"/>
    <property type="match status" value="1"/>
</dbReference>
<comment type="similarity">
    <text evidence="2 10">Belongs to the glycosyl hydrolase 72 family.</text>
</comment>
<keyword evidence="5 10" id="KW-0732">Signal</keyword>
<dbReference type="GO" id="GO:0042124">
    <property type="term" value="F:1,3-beta-glucanosyltransferase activity"/>
    <property type="evidence" value="ECO:0007669"/>
    <property type="project" value="TreeGrafter"/>
</dbReference>
<evidence type="ECO:0000256" key="4">
    <source>
        <dbReference type="ARBA" id="ARBA00022679"/>
    </source>
</evidence>
<dbReference type="Pfam" id="PF03198">
    <property type="entry name" value="Glyco_hydro_72"/>
    <property type="match status" value="1"/>
</dbReference>
<evidence type="ECO:0000313" key="12">
    <source>
        <dbReference type="EMBL" id="OJJ45063.1"/>
    </source>
</evidence>
<keyword evidence="13" id="KW-1185">Reference proteome</keyword>
<evidence type="ECO:0000256" key="10">
    <source>
        <dbReference type="RuleBase" id="RU361209"/>
    </source>
</evidence>
<evidence type="ECO:0000256" key="2">
    <source>
        <dbReference type="ARBA" id="ARBA00007528"/>
    </source>
</evidence>
<dbReference type="VEuPathDB" id="FungiDB:ASPZODRAFT_17975"/>
<keyword evidence="8 10" id="KW-0449">Lipoprotein</keyword>
<keyword evidence="4 10" id="KW-0808">Transferase</keyword>
<keyword evidence="6 10" id="KW-0472">Membrane</keyword>
<evidence type="ECO:0000256" key="9">
    <source>
        <dbReference type="ARBA" id="ARBA00025026"/>
    </source>
</evidence>
<dbReference type="RefSeq" id="XP_022579573.1">
    <property type="nucleotide sequence ID" value="XM_022727125.1"/>
</dbReference>
<dbReference type="PANTHER" id="PTHR31468:SF4">
    <property type="entry name" value="1,3-BETA-GLUCANOSYLTRANSFERASE GAS3-RELATED"/>
    <property type="match status" value="1"/>
</dbReference>
<feature type="region of interest" description="Disordered" evidence="11">
    <location>
        <begin position="421"/>
        <end position="462"/>
    </location>
</feature>
<evidence type="ECO:0000256" key="5">
    <source>
        <dbReference type="ARBA" id="ARBA00022729"/>
    </source>
</evidence>
<dbReference type="EMBL" id="KV878346">
    <property type="protein sequence ID" value="OJJ45063.1"/>
    <property type="molecule type" value="Genomic_DNA"/>
</dbReference>
<evidence type="ECO:0000313" key="13">
    <source>
        <dbReference type="Proteomes" id="UP000184188"/>
    </source>
</evidence>
<dbReference type="GO" id="GO:0071970">
    <property type="term" value="P:fungal-type cell wall (1-&gt;3)-beta-D-glucan biosynthetic process"/>
    <property type="evidence" value="ECO:0007669"/>
    <property type="project" value="TreeGrafter"/>
</dbReference>
<dbReference type="EC" id="2.4.1.-" evidence="10"/>
<comment type="function">
    <text evidence="9">Splits internally a 1,3-beta-glucan molecule and transfers the newly generated reducing end (the donor) to the non-reducing end of another 1,3-beta-glucan molecule (the acceptor) forming a 1,3-beta linkage, resulting in the elongation of 1,3-beta-glucan chains in the cell wall. Involved in cell wall morphogenesis.</text>
</comment>
<dbReference type="GO" id="GO:0009277">
    <property type="term" value="C:fungal-type cell wall"/>
    <property type="evidence" value="ECO:0007669"/>
    <property type="project" value="EnsemblFungi"/>
</dbReference>
<dbReference type="GeneID" id="34613589"/>
<feature type="chain" id="PRO_5011809655" description="1,3-beta-glucanosyltransferase" evidence="10">
    <location>
        <begin position="22"/>
        <end position="488"/>
    </location>
</feature>
<dbReference type="GO" id="GO:0031505">
    <property type="term" value="P:fungal-type cell wall organization"/>
    <property type="evidence" value="ECO:0007669"/>
    <property type="project" value="TreeGrafter"/>
</dbReference>
<dbReference type="Gene3D" id="3.20.20.80">
    <property type="entry name" value="Glycosidases"/>
    <property type="match status" value="1"/>
</dbReference>
<sequence>MRSVFSRLLTAACALAGTAAAVETLEVLGKDFVNSKTQERFQIIGVDYQPGGSSGFSTSADPLSNATACLRDAALMQRLGINTVRVYNLYPLLDHSECASIFNAAGIYLLLDVNSPLTNGSLDRTDPSGTYDVAYFHQVFGIIESFKNFPNILGFFSGNEVINQDSVYEVPAYIRAVQRDMKDYIAKNVNRTIPVGYSAADVEDMLMDTVNYLSCNLTNSTESRSDFFGLNDYSWCGNSSYTTSGYDTLVEDFANASLPAFFSEYGCNTVQPRYFTEVQALYGKDMIQSFSGGLVYEWTEESNDYGLVQLNDNGTVTLLVDYEHLRTQYDAIDLTLITESNSTQTSVEAVDCAADLISGDDFLNAFDLPARPSGVQDLIDNGYTKASVATMVAVTSTTIPETVYDASGAVITGIALKVEASDESNEPGGNTSGSTSSSDSSSSSSGSSTGTATGSAASSTKSGAADKLSTSAMLGGLLGALVATVATL</sequence>
<dbReference type="InterPro" id="IPR017853">
    <property type="entry name" value="GH"/>
</dbReference>
<evidence type="ECO:0000256" key="11">
    <source>
        <dbReference type="SAM" id="MobiDB-lite"/>
    </source>
</evidence>
<organism evidence="12 13">
    <name type="scientific">Penicilliopsis zonata CBS 506.65</name>
    <dbReference type="NCBI Taxonomy" id="1073090"/>
    <lineage>
        <taxon>Eukaryota</taxon>
        <taxon>Fungi</taxon>
        <taxon>Dikarya</taxon>
        <taxon>Ascomycota</taxon>
        <taxon>Pezizomycotina</taxon>
        <taxon>Eurotiomycetes</taxon>
        <taxon>Eurotiomycetidae</taxon>
        <taxon>Eurotiales</taxon>
        <taxon>Aspergillaceae</taxon>
        <taxon>Penicilliopsis</taxon>
    </lineage>
</organism>
<dbReference type="GO" id="GO:0005886">
    <property type="term" value="C:plasma membrane"/>
    <property type="evidence" value="ECO:0007669"/>
    <property type="project" value="UniProtKB-SubCell"/>
</dbReference>
<gene>
    <name evidence="12" type="ORF">ASPZODRAFT_17975</name>
</gene>
<name>A0A1L9SD74_9EURO</name>
<feature type="signal peptide" evidence="10">
    <location>
        <begin position="1"/>
        <end position="21"/>
    </location>
</feature>
<dbReference type="InterPro" id="IPR004886">
    <property type="entry name" value="Glucanosyltransferase"/>
</dbReference>
<dbReference type="SUPFAM" id="SSF51445">
    <property type="entry name" value="(Trans)glycosidases"/>
    <property type="match status" value="1"/>
</dbReference>
<dbReference type="OrthoDB" id="421038at2759"/>
<accession>A0A1L9SD74</accession>
<dbReference type="GO" id="GO:0098552">
    <property type="term" value="C:side of membrane"/>
    <property type="evidence" value="ECO:0007669"/>
    <property type="project" value="UniProtKB-KW"/>
</dbReference>
<dbReference type="Proteomes" id="UP000184188">
    <property type="component" value="Unassembled WGS sequence"/>
</dbReference>
<evidence type="ECO:0000256" key="7">
    <source>
        <dbReference type="ARBA" id="ARBA00023180"/>
    </source>
</evidence>
<evidence type="ECO:0000256" key="3">
    <source>
        <dbReference type="ARBA" id="ARBA00022622"/>
    </source>
</evidence>
<proteinExistence type="inferred from homology"/>